<organism evidence="1 2">
    <name type="scientific">Holothuria leucospilota</name>
    <name type="common">Black long sea cucumber</name>
    <name type="synonym">Mertensiothuria leucospilota</name>
    <dbReference type="NCBI Taxonomy" id="206669"/>
    <lineage>
        <taxon>Eukaryota</taxon>
        <taxon>Metazoa</taxon>
        <taxon>Echinodermata</taxon>
        <taxon>Eleutherozoa</taxon>
        <taxon>Echinozoa</taxon>
        <taxon>Holothuroidea</taxon>
        <taxon>Aspidochirotacea</taxon>
        <taxon>Aspidochirotida</taxon>
        <taxon>Holothuriidae</taxon>
        <taxon>Holothuria</taxon>
    </lineage>
</organism>
<name>A0A9Q1C2P3_HOLLE</name>
<sequence>MQNSALQLPDGSYEVQLPGRKLSDDLPDNLSYVVIRLKILKTSSKTDTRRGQFTANKCKTSLREVFLAMSVKNSCNKTGKMVIYVFTHF</sequence>
<dbReference type="AlphaFoldDB" id="A0A9Q1C2P3"/>
<reference evidence="1" key="1">
    <citation type="submission" date="2021-10" db="EMBL/GenBank/DDBJ databases">
        <title>Tropical sea cucumber genome reveals ecological adaptation and Cuvierian tubules defense mechanism.</title>
        <authorList>
            <person name="Chen T."/>
        </authorList>
    </citation>
    <scope>NUCLEOTIDE SEQUENCE</scope>
    <source>
        <strain evidence="1">Nanhai2018</strain>
        <tissue evidence="1">Muscle</tissue>
    </source>
</reference>
<gene>
    <name evidence="1" type="ORF">HOLleu_17896</name>
</gene>
<keyword evidence="2" id="KW-1185">Reference proteome</keyword>
<dbReference type="Proteomes" id="UP001152320">
    <property type="component" value="Chromosome 8"/>
</dbReference>
<accession>A0A9Q1C2P3</accession>
<evidence type="ECO:0000313" key="2">
    <source>
        <dbReference type="Proteomes" id="UP001152320"/>
    </source>
</evidence>
<dbReference type="EMBL" id="JAIZAY010000008">
    <property type="protein sequence ID" value="KAJ8037148.1"/>
    <property type="molecule type" value="Genomic_DNA"/>
</dbReference>
<protein>
    <submittedName>
        <fullName evidence="1">Uncharacterized protein</fullName>
    </submittedName>
</protein>
<comment type="caution">
    <text evidence="1">The sequence shown here is derived from an EMBL/GenBank/DDBJ whole genome shotgun (WGS) entry which is preliminary data.</text>
</comment>
<evidence type="ECO:0000313" key="1">
    <source>
        <dbReference type="EMBL" id="KAJ8037148.1"/>
    </source>
</evidence>
<proteinExistence type="predicted"/>